<gene>
    <name evidence="2" type="ORF">FOB64_004411</name>
</gene>
<proteinExistence type="predicted"/>
<evidence type="ECO:0000256" key="1">
    <source>
        <dbReference type="SAM" id="MobiDB-lite"/>
    </source>
</evidence>
<protein>
    <submittedName>
        <fullName evidence="2">Uncharacterized protein</fullName>
    </submittedName>
</protein>
<evidence type="ECO:0000313" key="2">
    <source>
        <dbReference type="EMBL" id="KAF6066966.1"/>
    </source>
</evidence>
<name>A0A8H6BVX4_CANAX</name>
<feature type="compositionally biased region" description="Acidic residues" evidence="1">
    <location>
        <begin position="37"/>
        <end position="57"/>
    </location>
</feature>
<reference evidence="2 3" key="1">
    <citation type="submission" date="2020-03" db="EMBL/GenBank/DDBJ databases">
        <title>FDA dAtabase for Regulatory Grade micrObial Sequences (FDA-ARGOS): Supporting development and validation of Infectious Disease Dx tests.</title>
        <authorList>
            <person name="Campos J."/>
            <person name="Goldberg B."/>
            <person name="Tallon L."/>
            <person name="Sadzewicz L."/>
            <person name="Vavikolanu K."/>
            <person name="Mehta A."/>
            <person name="Aluvathingal J."/>
            <person name="Nadendla S."/>
            <person name="Nandy P."/>
            <person name="Geyer C."/>
            <person name="Yan Y."/>
            <person name="Sichtig H."/>
        </authorList>
    </citation>
    <scope>NUCLEOTIDE SEQUENCE [LARGE SCALE GENOMIC DNA]</scope>
    <source>
        <strain evidence="2 3">FDAARGOS_656</strain>
    </source>
</reference>
<evidence type="ECO:0000313" key="3">
    <source>
        <dbReference type="Proteomes" id="UP000536275"/>
    </source>
</evidence>
<dbReference type="EMBL" id="JABWAD010000055">
    <property type="protein sequence ID" value="KAF6066966.1"/>
    <property type="molecule type" value="Genomic_DNA"/>
</dbReference>
<feature type="region of interest" description="Disordered" evidence="1">
    <location>
        <begin position="31"/>
        <end position="103"/>
    </location>
</feature>
<dbReference type="Proteomes" id="UP000536275">
    <property type="component" value="Unassembled WGS sequence"/>
</dbReference>
<comment type="caution">
    <text evidence="2">The sequence shown here is derived from an EMBL/GenBank/DDBJ whole genome shotgun (WGS) entry which is preliminary data.</text>
</comment>
<sequence>MKNNAYFGCDVDIPIDLEVTPVSIGKSLAGLKKKFDEEDESEDSESDSDISDPEEDSLAGAIAALRGSDLKKKKSSKDEVEEESEDEEVFTDINTDTEDEGDN</sequence>
<accession>A0A8H6BVX4</accession>
<dbReference type="AlphaFoldDB" id="A0A8H6BVX4"/>
<organism evidence="2 3">
    <name type="scientific">Candida albicans</name>
    <name type="common">Yeast</name>
    <dbReference type="NCBI Taxonomy" id="5476"/>
    <lineage>
        <taxon>Eukaryota</taxon>
        <taxon>Fungi</taxon>
        <taxon>Dikarya</taxon>
        <taxon>Ascomycota</taxon>
        <taxon>Saccharomycotina</taxon>
        <taxon>Pichiomycetes</taxon>
        <taxon>Debaryomycetaceae</taxon>
        <taxon>Candida/Lodderomyces clade</taxon>
        <taxon>Candida</taxon>
    </lineage>
</organism>
<feature type="compositionally biased region" description="Acidic residues" evidence="1">
    <location>
        <begin position="79"/>
        <end position="103"/>
    </location>
</feature>